<dbReference type="Proteomes" id="UP001203207">
    <property type="component" value="Unassembled WGS sequence"/>
</dbReference>
<dbReference type="GO" id="GO:0005524">
    <property type="term" value="F:ATP binding"/>
    <property type="evidence" value="ECO:0007669"/>
    <property type="project" value="UniProtKB-KW"/>
</dbReference>
<comment type="caution">
    <text evidence="4">The sequence shown here is derived from an EMBL/GenBank/DDBJ whole genome shotgun (WGS) entry which is preliminary data.</text>
</comment>
<dbReference type="Gene3D" id="3.40.50.300">
    <property type="entry name" value="P-loop containing nucleotide triphosphate hydrolases"/>
    <property type="match status" value="2"/>
</dbReference>
<dbReference type="InterPro" id="IPR003593">
    <property type="entry name" value="AAA+_ATPase"/>
</dbReference>
<dbReference type="AlphaFoldDB" id="A0AAE3FX23"/>
<dbReference type="SMART" id="SM00382">
    <property type="entry name" value="AAA"/>
    <property type="match status" value="1"/>
</dbReference>
<gene>
    <name evidence="4" type="ORF">AArcSt2_05950</name>
</gene>
<accession>A0AAE3FX23</accession>
<dbReference type="SUPFAM" id="SSF52540">
    <property type="entry name" value="P-loop containing nucleoside triphosphate hydrolases"/>
    <property type="match status" value="2"/>
</dbReference>
<protein>
    <submittedName>
        <fullName evidence="4">AAA family ATPase</fullName>
    </submittedName>
</protein>
<name>A0AAE3FX23_9EURY</name>
<organism evidence="4 5">
    <name type="scientific">Natronocalculus amylovorans</name>
    <dbReference type="NCBI Taxonomy" id="2917812"/>
    <lineage>
        <taxon>Archaea</taxon>
        <taxon>Methanobacteriati</taxon>
        <taxon>Methanobacteriota</taxon>
        <taxon>Stenosarchaea group</taxon>
        <taxon>Halobacteria</taxon>
        <taxon>Halobacteriales</taxon>
        <taxon>Haloferacaceae</taxon>
        <taxon>Natronocalculus</taxon>
    </lineage>
</organism>
<keyword evidence="2" id="KW-0067">ATP-binding</keyword>
<dbReference type="InterPro" id="IPR010624">
    <property type="entry name" value="KaiC_dom"/>
</dbReference>
<evidence type="ECO:0000313" key="5">
    <source>
        <dbReference type="Proteomes" id="UP001203207"/>
    </source>
</evidence>
<evidence type="ECO:0000313" key="4">
    <source>
        <dbReference type="EMBL" id="MCL9816485.1"/>
    </source>
</evidence>
<dbReference type="RefSeq" id="WP_174651971.1">
    <property type="nucleotide sequence ID" value="NZ_JAKRVX010000002.1"/>
</dbReference>
<evidence type="ECO:0000256" key="2">
    <source>
        <dbReference type="ARBA" id="ARBA00022840"/>
    </source>
</evidence>
<dbReference type="Pfam" id="PF06745">
    <property type="entry name" value="ATPase"/>
    <property type="match status" value="1"/>
</dbReference>
<dbReference type="InterPro" id="IPR027417">
    <property type="entry name" value="P-loop_NTPase"/>
</dbReference>
<proteinExistence type="predicted"/>
<dbReference type="EMBL" id="JAKRVX010000002">
    <property type="protein sequence ID" value="MCL9816485.1"/>
    <property type="molecule type" value="Genomic_DNA"/>
</dbReference>
<dbReference type="PROSITE" id="PS51146">
    <property type="entry name" value="KAIC"/>
    <property type="match status" value="1"/>
</dbReference>
<dbReference type="PANTHER" id="PTHR43637">
    <property type="entry name" value="UPF0273 PROTEIN TM_0370"/>
    <property type="match status" value="1"/>
</dbReference>
<dbReference type="PANTHER" id="PTHR43637:SF2">
    <property type="entry name" value="PROTEIN GVPD 1"/>
    <property type="match status" value="1"/>
</dbReference>
<keyword evidence="5" id="KW-1185">Reference proteome</keyword>
<reference evidence="4" key="2">
    <citation type="submission" date="2022-02" db="EMBL/GenBank/DDBJ databases">
        <authorList>
            <person name="Elcheninov A.G."/>
            <person name="Sorokin D.Y."/>
            <person name="Kublanov I.V."/>
        </authorList>
    </citation>
    <scope>NUCLEOTIDE SEQUENCE</scope>
    <source>
        <strain evidence="4">AArc-St2</strain>
    </source>
</reference>
<reference evidence="4" key="1">
    <citation type="journal article" date="2022" name="Syst. Appl. Microbiol.">
        <title>Natronocalculus amylovorans gen. nov., sp. nov., and Natranaeroarchaeum aerophilus sp. nov., dominant culturable amylolytic natronoarchaea from hypersaline soda lakes in southwestern Siberia.</title>
        <authorList>
            <person name="Sorokin D.Y."/>
            <person name="Elcheninov A.G."/>
            <person name="Khizhniak T.V."/>
            <person name="Koenen M."/>
            <person name="Bale N.J."/>
            <person name="Damste J.S.S."/>
            <person name="Kublanov I.V."/>
        </authorList>
    </citation>
    <scope>NUCLEOTIDE SEQUENCE</scope>
    <source>
        <strain evidence="4">AArc-St2</strain>
    </source>
</reference>
<dbReference type="InterPro" id="IPR014774">
    <property type="entry name" value="KaiC-like_dom"/>
</dbReference>
<keyword evidence="1" id="KW-0547">Nucleotide-binding</keyword>
<sequence length="515" mass="57679">MADVYGETEYELTQVPSGDAGLDRLLDGGFPANRAILLSGGPGTGKSTFAMQFLQAGLDDGDRALYVTTEQTREELCDSFAPFSFELDDPNLSIASVHARPGQRIDGVDGLMLSELQRDEDRPHDFYAPFTTEYLEEHLTEYLPVDRIVVDSLSGIAPMADNPDLLRRDILELIRLFADRFDATTLLIAEEPDSGAVTGSAAPELLRFAAHGVISLSHEPIRGDYHRYLRVEKLRGVDHDTRMHEFEITRNGPTVVSRWSPTQPVGRVWKTGVPGLDELGGGGLSKGQSVVLSHDGRARVSDIVAEVAVESLLAGAAVPIFVPGTLGREWVETKIASRISSLGQLLDENRLFIIDWYADWDYDHPNIYRVHKRGLTGMLTHNRFYVMQRIFRIYRSIDERRGSRDAVPIVYSETALQELSAKDLRFQHGWIQANLLTDDDTIIFVQNPRTMDERLAEFYVFDAQQVFETWVEDQSDLQYIRLDKGAHGKTGVTRLVKRDDGEPGIQVQSTVSQAE</sequence>
<feature type="domain" description="KaiC" evidence="3">
    <location>
        <begin position="13"/>
        <end position="282"/>
    </location>
</feature>
<evidence type="ECO:0000256" key="1">
    <source>
        <dbReference type="ARBA" id="ARBA00022741"/>
    </source>
</evidence>
<evidence type="ECO:0000259" key="3">
    <source>
        <dbReference type="PROSITE" id="PS51146"/>
    </source>
</evidence>